<dbReference type="InterPro" id="IPR008930">
    <property type="entry name" value="Terpenoid_cyclase/PrenylTrfase"/>
</dbReference>
<keyword evidence="3" id="KW-1185">Reference proteome</keyword>
<reference evidence="3" key="1">
    <citation type="journal article" date="2019" name="Int. J. Syst. Evol. Microbiol.">
        <title>The Global Catalogue of Microorganisms (GCM) 10K type strain sequencing project: providing services to taxonomists for standard genome sequencing and annotation.</title>
        <authorList>
            <consortium name="The Broad Institute Genomics Platform"/>
            <consortium name="The Broad Institute Genome Sequencing Center for Infectious Disease"/>
            <person name="Wu L."/>
            <person name="Ma J."/>
        </authorList>
    </citation>
    <scope>NUCLEOTIDE SEQUENCE [LARGE SCALE GENOMIC DNA]</scope>
    <source>
        <strain evidence="3">JCM 18127</strain>
    </source>
</reference>
<name>A0ABP8W6C7_9ACTN</name>
<accession>A0ABP8W6C7</accession>
<feature type="signal peptide" evidence="1">
    <location>
        <begin position="1"/>
        <end position="33"/>
    </location>
</feature>
<dbReference type="SUPFAM" id="SSF48239">
    <property type="entry name" value="Terpenoid cyclases/Protein prenyltransferases"/>
    <property type="match status" value="1"/>
</dbReference>
<evidence type="ECO:0000313" key="2">
    <source>
        <dbReference type="EMBL" id="GAA4681656.1"/>
    </source>
</evidence>
<proteinExistence type="predicted"/>
<dbReference type="Proteomes" id="UP001500621">
    <property type="component" value="Unassembled WGS sequence"/>
</dbReference>
<sequence>MTTQSLRRGCAAIAAAALGASVLGVVTGAPAQAAEGTTARTAGAATWIVGQLGQDSLLAGQFGPDYGLTIDAGLSLAATGEQPAALARISDAIAANLQSYITGEDFGDTGSTYAGAAGKALVFSQVAGADPADYDGGELLARVEGVVDDSTGRSADVSQFGDFANTIGQSFIVRGLNAEGSEEAASATDFLLQQQCSEGFFRLGFSEEGASDQTCDGDPAAAPDTDVTAFALLALVEQAGDAEVDAAIESGVAWLESTQAEDGSFGGGVATEAPNSNSTGLAGQALAEAGADQAAGAAAAYVAALQVPATCEAGPLASEAGAVAYDSAAFEAGQADGITEATTDQWRRTTAQAFPVLQSVPGAAAATALRLVGPSGFVRAGSQVTLTVQGLGAGDTACVYNPNSRATATAAAPTVRLVAPRGTTRRIFTALWLGEPARTSVQVLDKKALVVGLGKKQVKRGAAQVIRVRGLAAGERVVVKLRNKVVARGTASPAGRFDKRVVVRGAAPAKAKVVVVGQFNDRRGSATFRVVR</sequence>
<evidence type="ECO:0008006" key="4">
    <source>
        <dbReference type="Google" id="ProtNLM"/>
    </source>
</evidence>
<dbReference type="RefSeq" id="WP_345265025.1">
    <property type="nucleotide sequence ID" value="NZ_BAABIM010000002.1"/>
</dbReference>
<comment type="caution">
    <text evidence="2">The sequence shown here is derived from an EMBL/GenBank/DDBJ whole genome shotgun (WGS) entry which is preliminary data.</text>
</comment>
<keyword evidence="1" id="KW-0732">Signal</keyword>
<evidence type="ECO:0000313" key="3">
    <source>
        <dbReference type="Proteomes" id="UP001500621"/>
    </source>
</evidence>
<protein>
    <recommendedName>
        <fullName evidence="4">Squalene cyclase C-terminal domain-containing protein</fullName>
    </recommendedName>
</protein>
<organism evidence="2 3">
    <name type="scientific">Nocardioides nanhaiensis</name>
    <dbReference type="NCBI Taxonomy" id="1476871"/>
    <lineage>
        <taxon>Bacteria</taxon>
        <taxon>Bacillati</taxon>
        <taxon>Actinomycetota</taxon>
        <taxon>Actinomycetes</taxon>
        <taxon>Propionibacteriales</taxon>
        <taxon>Nocardioidaceae</taxon>
        <taxon>Nocardioides</taxon>
    </lineage>
</organism>
<dbReference type="Gene3D" id="1.50.10.20">
    <property type="match status" value="1"/>
</dbReference>
<evidence type="ECO:0000256" key="1">
    <source>
        <dbReference type="SAM" id="SignalP"/>
    </source>
</evidence>
<dbReference type="EMBL" id="BAABIM010000002">
    <property type="protein sequence ID" value="GAA4681656.1"/>
    <property type="molecule type" value="Genomic_DNA"/>
</dbReference>
<feature type="chain" id="PRO_5045903398" description="Squalene cyclase C-terminal domain-containing protein" evidence="1">
    <location>
        <begin position="34"/>
        <end position="532"/>
    </location>
</feature>
<gene>
    <name evidence="2" type="ORF">GCM10023226_18530</name>
</gene>